<evidence type="ECO:0000256" key="3">
    <source>
        <dbReference type="ARBA" id="ARBA00012670"/>
    </source>
</evidence>
<dbReference type="InterPro" id="IPR051563">
    <property type="entry name" value="Glycosyl_Hydrolase_51"/>
</dbReference>
<keyword evidence="6" id="KW-0325">Glycoprotein</keyword>
<evidence type="ECO:0000256" key="5">
    <source>
        <dbReference type="ARBA" id="ARBA00022801"/>
    </source>
</evidence>
<evidence type="ECO:0000313" key="8">
    <source>
        <dbReference type="EMBL" id="SCQ24593.1"/>
    </source>
</evidence>
<dbReference type="SMART" id="SM00813">
    <property type="entry name" value="Alpha-L-AF_C"/>
    <property type="match status" value="1"/>
</dbReference>
<dbReference type="SUPFAM" id="SSF51011">
    <property type="entry name" value="Glycosyl hydrolase domain"/>
    <property type="match status" value="1"/>
</dbReference>
<dbReference type="Gene3D" id="2.60.120.260">
    <property type="entry name" value="Galactose-binding domain-like"/>
    <property type="match status" value="1"/>
</dbReference>
<dbReference type="InterPro" id="IPR003305">
    <property type="entry name" value="CenC_carb-bd"/>
</dbReference>
<dbReference type="Proteomes" id="UP000182057">
    <property type="component" value="Unassembled WGS sequence"/>
</dbReference>
<dbReference type="PANTHER" id="PTHR31776">
    <property type="entry name" value="ALPHA-L-ARABINOFURANOSIDASE 1"/>
    <property type="match status" value="1"/>
</dbReference>
<accession>A0A1D3UX58</accession>
<gene>
    <name evidence="8" type="ORF">TFUB20_02574</name>
</gene>
<dbReference type="InterPro" id="IPR010720">
    <property type="entry name" value="Alpha-L-AF_C"/>
</dbReference>
<dbReference type="Pfam" id="PF06964">
    <property type="entry name" value="Alpha-L-AF_C"/>
    <property type="match status" value="1"/>
</dbReference>
<organism evidence="8 9">
    <name type="scientific">Tannerella forsythia</name>
    <name type="common">Bacteroides forsythus</name>
    <dbReference type="NCBI Taxonomy" id="28112"/>
    <lineage>
        <taxon>Bacteria</taxon>
        <taxon>Pseudomonadati</taxon>
        <taxon>Bacteroidota</taxon>
        <taxon>Bacteroidia</taxon>
        <taxon>Bacteroidales</taxon>
        <taxon>Tannerellaceae</taxon>
        <taxon>Tannerella</taxon>
    </lineage>
</organism>
<proteinExistence type="inferred from homology"/>
<evidence type="ECO:0000256" key="2">
    <source>
        <dbReference type="ARBA" id="ARBA00007186"/>
    </source>
</evidence>
<dbReference type="Gene3D" id="2.60.40.1180">
    <property type="entry name" value="Golgi alpha-mannosidase II"/>
    <property type="match status" value="1"/>
</dbReference>
<dbReference type="InterPro" id="IPR013780">
    <property type="entry name" value="Glyco_hydro_b"/>
</dbReference>
<comment type="similarity">
    <text evidence="2">Belongs to the glycosyl hydrolase 51 family.</text>
</comment>
<dbReference type="InterPro" id="IPR055235">
    <property type="entry name" value="ASD1_cat"/>
</dbReference>
<dbReference type="OrthoDB" id="9758333at2"/>
<protein>
    <recommendedName>
        <fullName evidence="3">non-reducing end alpha-L-arabinofuranosidase</fullName>
        <ecNumber evidence="3">3.2.1.55</ecNumber>
    </recommendedName>
</protein>
<dbReference type="Pfam" id="PF22848">
    <property type="entry name" value="ASD1_dom"/>
    <property type="match status" value="1"/>
</dbReference>
<dbReference type="PROSITE" id="PS51257">
    <property type="entry name" value="PROKAR_LIPOPROTEIN"/>
    <property type="match status" value="1"/>
</dbReference>
<keyword evidence="4" id="KW-0732">Signal</keyword>
<name>A0A1D3UX58_TANFO</name>
<dbReference type="EMBL" id="FMMM01000082">
    <property type="protein sequence ID" value="SCQ24593.1"/>
    <property type="molecule type" value="Genomic_DNA"/>
</dbReference>
<feature type="domain" description="Alpha-L-arabinofuranosidase C-terminal" evidence="7">
    <location>
        <begin position="470"/>
        <end position="796"/>
    </location>
</feature>
<evidence type="ECO:0000256" key="6">
    <source>
        <dbReference type="ARBA" id="ARBA00023180"/>
    </source>
</evidence>
<evidence type="ECO:0000256" key="4">
    <source>
        <dbReference type="ARBA" id="ARBA00022729"/>
    </source>
</evidence>
<dbReference type="AlphaFoldDB" id="A0A1D3UX58"/>
<dbReference type="GO" id="GO:0046556">
    <property type="term" value="F:alpha-L-arabinofuranosidase activity"/>
    <property type="evidence" value="ECO:0007669"/>
    <property type="project" value="UniProtKB-EC"/>
</dbReference>
<comment type="catalytic activity">
    <reaction evidence="1">
        <text>Hydrolysis of terminal non-reducing alpha-L-arabinofuranoside residues in alpha-L-arabinosides.</text>
        <dbReference type="EC" id="3.2.1.55"/>
    </reaction>
</comment>
<keyword evidence="8" id="KW-0326">Glycosidase</keyword>
<dbReference type="SUPFAM" id="SSF51445">
    <property type="entry name" value="(Trans)glycosidases"/>
    <property type="match status" value="1"/>
</dbReference>
<dbReference type="SUPFAM" id="SSF49785">
    <property type="entry name" value="Galactose-binding domain-like"/>
    <property type="match status" value="1"/>
</dbReference>
<dbReference type="InterPro" id="IPR008979">
    <property type="entry name" value="Galactose-bd-like_sf"/>
</dbReference>
<evidence type="ECO:0000256" key="1">
    <source>
        <dbReference type="ARBA" id="ARBA00001462"/>
    </source>
</evidence>
<dbReference type="GO" id="GO:0046373">
    <property type="term" value="P:L-arabinose metabolic process"/>
    <property type="evidence" value="ECO:0007669"/>
    <property type="project" value="InterPro"/>
</dbReference>
<evidence type="ECO:0000313" key="9">
    <source>
        <dbReference type="Proteomes" id="UP000182057"/>
    </source>
</evidence>
<evidence type="ECO:0000259" key="7">
    <source>
        <dbReference type="SMART" id="SM00813"/>
    </source>
</evidence>
<dbReference type="InterPro" id="IPR017853">
    <property type="entry name" value="GH"/>
</dbReference>
<dbReference type="RefSeq" id="WP_074450286.1">
    <property type="nucleotide sequence ID" value="NZ_FMMM01000082.1"/>
</dbReference>
<dbReference type="PANTHER" id="PTHR31776:SF0">
    <property type="entry name" value="ALPHA-L-ARABINOFURANOSIDASE 1"/>
    <property type="match status" value="1"/>
</dbReference>
<sequence>MRWRDIAMIGVWLLTACRPERPVTSSIIIDLEKPTQPVQEALYGVTLEEMNHAVEGGIYAEMIRNRSLEDGVVPYGCLYDAARNVIVTPAGWQIPFVSPYTIPGWRPLSSNTLLTIDTHNPLNEDNRRSLFVQVASSGGYGGAVAEGFRGIALVRGEQYDLSFYLRGRHGQSISVALCDTLAGRLLSKPHVVYMPDVWTCFRHTFTATDSARNATLVFEADSGASFYLDVVSLFPKKTWKGRSNGLRADLMEAVAGLSPAFVRFPGGAFVESYTSVMVPDWEGTVGAIESRKPLWSIWGYGTTNGVGFYEYLQLCEDLNARPIYVMNAGVLNQRFRSRYEDMRNMGLLALRAAGAVAYANGPATDPQSGGRRATHGHTAPFGLSDVAFGDANYGEEYARRYLFLRRALRDTFPQVAVMASDSAAVQNLHADRIHTRYLMDADQLMAGSACFETKIRSLRKAELFVGAFGAAWGDEGGTMRAAVGEAAFLVGVEHSPAHICGVSYSPLLGHTGFPLNGTPAILFDASRVVKTPSYHVLKMFAGHRGKELLVTEVNTYHKPLVTCGRASIAFSGDEFEAGEIALDGAVQSIIPEKEEPPGGVKYMQLGDSMICNYTLSVRVRPLKRGATMRLQVRDNGLNDERRSAVSLVLTDTAALLYRCAGTLRQPLTKVVPLSLSKDAWSTVQIECRDETIRCRIDRVELPEATLPFISSLLSVATYDPDTKTIILKVVNTTMHEEWTSLDVKGRKVEDEAELLQLSARPESRNTFKHPDSVKPVRQAIRFPMQRPIRYGFPPNSVTILRLKVKE</sequence>
<dbReference type="Pfam" id="PF02018">
    <property type="entry name" value="CBM_4_9"/>
    <property type="match status" value="1"/>
</dbReference>
<dbReference type="EC" id="3.2.1.55" evidence="3"/>
<dbReference type="Gene3D" id="3.20.20.80">
    <property type="entry name" value="Glycosidases"/>
    <property type="match status" value="1"/>
</dbReference>
<keyword evidence="5 8" id="KW-0378">Hydrolase</keyword>
<reference evidence="8 9" key="1">
    <citation type="submission" date="2016-09" db="EMBL/GenBank/DDBJ databases">
        <authorList>
            <person name="Capua I."/>
            <person name="De Benedictis P."/>
            <person name="Joannis T."/>
            <person name="Lombin L.H."/>
            <person name="Cattoli G."/>
        </authorList>
    </citation>
    <scope>NUCLEOTIDE SEQUENCE [LARGE SCALE GENOMIC DNA]</scope>
    <source>
        <strain evidence="8 9">UB20</strain>
    </source>
</reference>